<comment type="caution">
    <text evidence="1">The sequence shown here is derived from an EMBL/GenBank/DDBJ whole genome shotgun (WGS) entry which is preliminary data.</text>
</comment>
<dbReference type="EMBL" id="SNRW01002531">
    <property type="protein sequence ID" value="KAA6392475.1"/>
    <property type="molecule type" value="Genomic_DNA"/>
</dbReference>
<name>A0A5J4WDF1_9EUKA</name>
<proteinExistence type="predicted"/>
<protein>
    <submittedName>
        <fullName evidence="1">Uncharacterized protein</fullName>
    </submittedName>
</protein>
<evidence type="ECO:0000313" key="1">
    <source>
        <dbReference type="EMBL" id="KAA6392475.1"/>
    </source>
</evidence>
<evidence type="ECO:0000313" key="2">
    <source>
        <dbReference type="Proteomes" id="UP000324800"/>
    </source>
</evidence>
<gene>
    <name evidence="1" type="ORF">EZS28_011997</name>
</gene>
<reference evidence="1 2" key="1">
    <citation type="submission" date="2019-03" db="EMBL/GenBank/DDBJ databases">
        <title>Single cell metagenomics reveals metabolic interactions within the superorganism composed of flagellate Streblomastix strix and complex community of Bacteroidetes bacteria on its surface.</title>
        <authorList>
            <person name="Treitli S.C."/>
            <person name="Kolisko M."/>
            <person name="Husnik F."/>
            <person name="Keeling P."/>
            <person name="Hampl V."/>
        </authorList>
    </citation>
    <scope>NUCLEOTIDE SEQUENCE [LARGE SCALE GENOMIC DNA]</scope>
    <source>
        <strain evidence="1">ST1C</strain>
    </source>
</reference>
<dbReference type="AlphaFoldDB" id="A0A5J4WDF1"/>
<organism evidence="1 2">
    <name type="scientific">Streblomastix strix</name>
    <dbReference type="NCBI Taxonomy" id="222440"/>
    <lineage>
        <taxon>Eukaryota</taxon>
        <taxon>Metamonada</taxon>
        <taxon>Preaxostyla</taxon>
        <taxon>Oxymonadida</taxon>
        <taxon>Streblomastigidae</taxon>
        <taxon>Streblomastix</taxon>
    </lineage>
</organism>
<sequence>MLSQSEIVKEKDQLDYEPIENAHYSSIAYGMYESRIWGTLTTQNSRPKFTGTPTNIPLNAVLFAQKVYGYPIDWTGSIPIDCLLIDKFKNKQMNPINETIIYSLEQLNINWHEIFKAIWEAAIKYACESKICR</sequence>
<accession>A0A5J4WDF1</accession>
<dbReference type="Proteomes" id="UP000324800">
    <property type="component" value="Unassembled WGS sequence"/>
</dbReference>